<dbReference type="Pfam" id="PF13307">
    <property type="entry name" value="Helicase_C_2"/>
    <property type="match status" value="1"/>
</dbReference>
<organism evidence="2 3">
    <name type="scientific">Aplysia californica</name>
    <name type="common">California sea hare</name>
    <dbReference type="NCBI Taxonomy" id="6500"/>
    <lineage>
        <taxon>Eukaryota</taxon>
        <taxon>Metazoa</taxon>
        <taxon>Spiralia</taxon>
        <taxon>Lophotrochozoa</taxon>
        <taxon>Mollusca</taxon>
        <taxon>Gastropoda</taxon>
        <taxon>Heterobranchia</taxon>
        <taxon>Euthyneura</taxon>
        <taxon>Tectipleura</taxon>
        <taxon>Aplysiida</taxon>
        <taxon>Aplysioidea</taxon>
        <taxon>Aplysiidae</taxon>
        <taxon>Aplysia</taxon>
    </lineage>
</organism>
<dbReference type="NCBIfam" id="TIGR00604">
    <property type="entry name" value="rad3"/>
    <property type="match status" value="1"/>
</dbReference>
<dbReference type="GeneID" id="101850382"/>
<keyword evidence="3" id="KW-0378">Hydrolase</keyword>
<protein>
    <submittedName>
        <fullName evidence="3">ATP-dependent DNA helicase DDX11</fullName>
    </submittedName>
</protein>
<dbReference type="InterPro" id="IPR006555">
    <property type="entry name" value="ATP-dep_Helicase_C"/>
</dbReference>
<dbReference type="Proteomes" id="UP000694888">
    <property type="component" value="Unplaced"/>
</dbReference>
<feature type="domain" description="ATP-dependent helicase C-terminal" evidence="1">
    <location>
        <begin position="112"/>
        <end position="269"/>
    </location>
</feature>
<proteinExistence type="predicted"/>
<dbReference type="SMART" id="SM00491">
    <property type="entry name" value="HELICc2"/>
    <property type="match status" value="1"/>
</dbReference>
<reference evidence="3" key="1">
    <citation type="submission" date="2025-08" db="UniProtKB">
        <authorList>
            <consortium name="RefSeq"/>
        </authorList>
    </citation>
    <scope>IDENTIFICATION</scope>
</reference>
<keyword evidence="3" id="KW-0347">Helicase</keyword>
<dbReference type="Gene3D" id="3.40.50.300">
    <property type="entry name" value="P-loop containing nucleotide triphosphate hydrolases"/>
    <property type="match status" value="1"/>
</dbReference>
<name>A0ABM1ADM6_APLCA</name>
<dbReference type="PANTHER" id="PTHR11472">
    <property type="entry name" value="DNA REPAIR DEAD HELICASE RAD3/XP-D SUBFAMILY MEMBER"/>
    <property type="match status" value="1"/>
</dbReference>
<dbReference type="InterPro" id="IPR027417">
    <property type="entry name" value="P-loop_NTPase"/>
</dbReference>
<evidence type="ECO:0000313" key="3">
    <source>
        <dbReference type="RefSeq" id="XP_012945666.1"/>
    </source>
</evidence>
<dbReference type="PANTHER" id="PTHR11472:SF41">
    <property type="entry name" value="ATP-DEPENDENT DNA HELICASE DDX11-RELATED"/>
    <property type="match status" value="1"/>
</dbReference>
<evidence type="ECO:0000313" key="2">
    <source>
        <dbReference type="Proteomes" id="UP000694888"/>
    </source>
</evidence>
<dbReference type="InterPro" id="IPR013020">
    <property type="entry name" value="Rad3/Chl1-like"/>
</dbReference>
<dbReference type="GO" id="GO:0004386">
    <property type="term" value="F:helicase activity"/>
    <property type="evidence" value="ECO:0007669"/>
    <property type="project" value="UniProtKB-KW"/>
</dbReference>
<keyword evidence="3" id="KW-0067">ATP-binding</keyword>
<gene>
    <name evidence="3" type="primary">LOC101850382</name>
</gene>
<dbReference type="InterPro" id="IPR045028">
    <property type="entry name" value="DinG/Rad3-like"/>
</dbReference>
<dbReference type="CDD" id="cd18788">
    <property type="entry name" value="SF2_C_XPD"/>
    <property type="match status" value="1"/>
</dbReference>
<evidence type="ECO:0000259" key="1">
    <source>
        <dbReference type="SMART" id="SM00491"/>
    </source>
</evidence>
<keyword evidence="2" id="KW-1185">Reference proteome</keyword>
<dbReference type="RefSeq" id="XP_012945666.1">
    <property type="nucleotide sequence ID" value="XM_013090212.2"/>
</dbReference>
<accession>A0ABM1ADM6</accession>
<sequence length="308" mass="34124">MLNPAVHFVSVLREARSVVVAGGTMQPVSEFKDQLFHAAGISPARVMEFACGHVVPGSQLLPMAVARGPSGQTLDLTYQNRDKPATLDELGRVLVNLCAVVPGGLVCFFPSYEYEARVYQHWEKTSVLDKIQAKKRVFREPRRSGLADQVLADYAECIKRCSSWPGSLTGALLLCVVGGKMSEGINFSDDLGRCVVMVGLPYPNIQSPELKEKMSYLNANFPRDPAGRQAGQVHYENLCMKAVNQSIGRAIRHREDYAAILLLDQRYLKVNVSSKLPTWISQHLKRAEKFATLMQAVPKFFSSHKGKS</sequence>
<keyword evidence="3" id="KW-0547">Nucleotide-binding</keyword>